<dbReference type="EMBL" id="BTGB01000001">
    <property type="protein sequence ID" value="GMM44498.1"/>
    <property type="molecule type" value="Genomic_DNA"/>
</dbReference>
<protein>
    <recommendedName>
        <fullName evidence="11">t-SNARE coiled-coil homology domain-containing protein</fullName>
    </recommendedName>
</protein>
<evidence type="ECO:0000256" key="9">
    <source>
        <dbReference type="SAM" id="Coils"/>
    </source>
</evidence>
<reference evidence="12 13" key="1">
    <citation type="journal article" date="2023" name="Elife">
        <title>Identification of key yeast species and microbe-microbe interactions impacting larval growth of Drosophila in the wild.</title>
        <authorList>
            <person name="Mure A."/>
            <person name="Sugiura Y."/>
            <person name="Maeda R."/>
            <person name="Honda K."/>
            <person name="Sakurai N."/>
            <person name="Takahashi Y."/>
            <person name="Watada M."/>
            <person name="Katoh T."/>
            <person name="Gotoh A."/>
            <person name="Gotoh Y."/>
            <person name="Taniguchi I."/>
            <person name="Nakamura K."/>
            <person name="Hayashi T."/>
            <person name="Katayama T."/>
            <person name="Uemura T."/>
            <person name="Hattori Y."/>
        </authorList>
    </citation>
    <scope>NUCLEOTIDE SEQUENCE [LARGE SCALE GENOMIC DNA]</scope>
    <source>
        <strain evidence="12 13">PK-24</strain>
    </source>
</reference>
<keyword evidence="6 10" id="KW-1133">Transmembrane helix</keyword>
<evidence type="ECO:0000256" key="2">
    <source>
        <dbReference type="ARBA" id="ARBA00009063"/>
    </source>
</evidence>
<organism evidence="12 13">
    <name type="scientific">Pichia kluyveri</name>
    <name type="common">Yeast</name>
    <dbReference type="NCBI Taxonomy" id="36015"/>
    <lineage>
        <taxon>Eukaryota</taxon>
        <taxon>Fungi</taxon>
        <taxon>Dikarya</taxon>
        <taxon>Ascomycota</taxon>
        <taxon>Saccharomycotina</taxon>
        <taxon>Pichiomycetes</taxon>
        <taxon>Pichiales</taxon>
        <taxon>Pichiaceae</taxon>
        <taxon>Pichia</taxon>
    </lineage>
</organism>
<keyword evidence="13" id="KW-1185">Reference proteome</keyword>
<dbReference type="PANTHER" id="PTHR15959">
    <property type="entry name" value="SYNTAXIN-18"/>
    <property type="match status" value="1"/>
</dbReference>
<evidence type="ECO:0000256" key="6">
    <source>
        <dbReference type="ARBA" id="ARBA00022989"/>
    </source>
</evidence>
<dbReference type="Gene3D" id="1.20.5.110">
    <property type="match status" value="1"/>
</dbReference>
<comment type="similarity">
    <text evidence="2">Belongs to the syntaxin family.</text>
</comment>
<feature type="coiled-coil region" evidence="9">
    <location>
        <begin position="68"/>
        <end position="98"/>
    </location>
</feature>
<comment type="caution">
    <text evidence="12">The sequence shown here is derived from an EMBL/GenBank/DDBJ whole genome shotgun (WGS) entry which is preliminary data.</text>
</comment>
<evidence type="ECO:0000256" key="1">
    <source>
        <dbReference type="ARBA" id="ARBA00004211"/>
    </source>
</evidence>
<dbReference type="GO" id="GO:0031201">
    <property type="term" value="C:SNARE complex"/>
    <property type="evidence" value="ECO:0007669"/>
    <property type="project" value="TreeGrafter"/>
</dbReference>
<dbReference type="InterPro" id="IPR010989">
    <property type="entry name" value="SNARE"/>
</dbReference>
<evidence type="ECO:0000256" key="7">
    <source>
        <dbReference type="ARBA" id="ARBA00023054"/>
    </source>
</evidence>
<dbReference type="AlphaFoldDB" id="A0AAV5QZX4"/>
<dbReference type="InterPro" id="IPR000727">
    <property type="entry name" value="T_SNARE_dom"/>
</dbReference>
<keyword evidence="5" id="KW-0653">Protein transport</keyword>
<evidence type="ECO:0000256" key="3">
    <source>
        <dbReference type="ARBA" id="ARBA00022448"/>
    </source>
</evidence>
<name>A0AAV5QZX4_PICKL</name>
<dbReference type="PROSITE" id="PS50192">
    <property type="entry name" value="T_SNARE"/>
    <property type="match status" value="1"/>
</dbReference>
<dbReference type="GO" id="GO:0006890">
    <property type="term" value="P:retrograde vesicle-mediated transport, Golgi to endoplasmic reticulum"/>
    <property type="evidence" value="ECO:0007669"/>
    <property type="project" value="TreeGrafter"/>
</dbReference>
<dbReference type="SUPFAM" id="SSF47661">
    <property type="entry name" value="t-snare proteins"/>
    <property type="match status" value="1"/>
</dbReference>
<keyword evidence="4 10" id="KW-0812">Transmembrane</keyword>
<feature type="transmembrane region" description="Helical" evidence="10">
    <location>
        <begin position="296"/>
        <end position="313"/>
    </location>
</feature>
<gene>
    <name evidence="12" type="ORF">DAPK24_010730</name>
</gene>
<dbReference type="Proteomes" id="UP001378960">
    <property type="component" value="Unassembled WGS sequence"/>
</dbReference>
<evidence type="ECO:0000256" key="8">
    <source>
        <dbReference type="ARBA" id="ARBA00023136"/>
    </source>
</evidence>
<keyword evidence="3" id="KW-0813">Transport</keyword>
<evidence type="ECO:0000313" key="12">
    <source>
        <dbReference type="EMBL" id="GMM44498.1"/>
    </source>
</evidence>
<evidence type="ECO:0000259" key="11">
    <source>
        <dbReference type="PROSITE" id="PS50192"/>
    </source>
</evidence>
<sequence>MEIVHKKKEKGYKLADSEIYTKTRSLYLTLTTMHQLIKDIRPQYLLTNSKEMSEDQKMIFDTEIRLKLQRITNQIKNLQDVETKLQKLSADSDELTAMLDKVGFTNIDNNSNALQSLTRNLISMGDYAEYISVKNETLRTIFSNVVKALGLKLQVVLEEWNEMHDKRVERLLQLKKSTLSTTYNSYELGNSKKVVSEDFKELEQDIIPQELQQLQEEQHSLIEEMKRESLNAVTQIESSMMDVASMVREIGVQLALQNENISILDSTKDEIVGNVKSGNIVLKKANENSSKRNKTFAYMIFMAGIILLIIDYIL</sequence>
<evidence type="ECO:0000256" key="4">
    <source>
        <dbReference type="ARBA" id="ARBA00022692"/>
    </source>
</evidence>
<keyword evidence="8 10" id="KW-0472">Membrane</keyword>
<dbReference type="PANTHER" id="PTHR15959:SF0">
    <property type="entry name" value="SYNTAXIN-18"/>
    <property type="match status" value="1"/>
</dbReference>
<feature type="domain" description="T-SNARE coiled-coil homology" evidence="11">
    <location>
        <begin position="223"/>
        <end position="285"/>
    </location>
</feature>
<comment type="subcellular location">
    <subcellularLocation>
        <location evidence="1">Membrane</location>
        <topology evidence="1">Single-pass type IV membrane protein</topology>
    </subcellularLocation>
</comment>
<dbReference type="GO" id="GO:0015031">
    <property type="term" value="P:protein transport"/>
    <property type="evidence" value="ECO:0007669"/>
    <property type="project" value="UniProtKB-KW"/>
</dbReference>
<evidence type="ECO:0000256" key="5">
    <source>
        <dbReference type="ARBA" id="ARBA00022927"/>
    </source>
</evidence>
<accession>A0AAV5QZX4</accession>
<evidence type="ECO:0000256" key="10">
    <source>
        <dbReference type="SAM" id="Phobius"/>
    </source>
</evidence>
<keyword evidence="7 9" id="KW-0175">Coiled coil</keyword>
<evidence type="ECO:0000313" key="13">
    <source>
        <dbReference type="Proteomes" id="UP001378960"/>
    </source>
</evidence>
<proteinExistence type="inferred from homology"/>
<dbReference type="GO" id="GO:0005783">
    <property type="term" value="C:endoplasmic reticulum"/>
    <property type="evidence" value="ECO:0007669"/>
    <property type="project" value="TreeGrafter"/>
</dbReference>